<feature type="compositionally biased region" description="Low complexity" evidence="1">
    <location>
        <begin position="75"/>
        <end position="97"/>
    </location>
</feature>
<evidence type="ECO:0000256" key="2">
    <source>
        <dbReference type="SAM" id="SignalP"/>
    </source>
</evidence>
<reference evidence="3 4" key="1">
    <citation type="submission" date="2020-08" db="EMBL/GenBank/DDBJ databases">
        <title>Sequencing the genomes of 1000 actinobacteria strains.</title>
        <authorList>
            <person name="Klenk H.-P."/>
        </authorList>
    </citation>
    <scope>NUCLEOTIDE SEQUENCE [LARGE SCALE GENOMIC DNA]</scope>
    <source>
        <strain evidence="3 4">DSM 40084</strain>
    </source>
</reference>
<organism evidence="3 4">
    <name type="scientific">Streptomyces caelestis</name>
    <dbReference type="NCBI Taxonomy" id="36816"/>
    <lineage>
        <taxon>Bacteria</taxon>
        <taxon>Bacillati</taxon>
        <taxon>Actinomycetota</taxon>
        <taxon>Actinomycetes</taxon>
        <taxon>Kitasatosporales</taxon>
        <taxon>Streptomycetaceae</taxon>
        <taxon>Streptomyces</taxon>
    </lineage>
</organism>
<evidence type="ECO:0000313" key="3">
    <source>
        <dbReference type="EMBL" id="MBB5799460.1"/>
    </source>
</evidence>
<feature type="chain" id="PRO_5039043749" evidence="2">
    <location>
        <begin position="26"/>
        <end position="97"/>
    </location>
</feature>
<dbReference type="Proteomes" id="UP000590647">
    <property type="component" value="Unassembled WGS sequence"/>
</dbReference>
<dbReference type="RefSeq" id="WP_230299499.1">
    <property type="nucleotide sequence ID" value="NZ_JACHNE010000001.1"/>
</dbReference>
<keyword evidence="4" id="KW-1185">Reference proteome</keyword>
<evidence type="ECO:0000313" key="4">
    <source>
        <dbReference type="Proteomes" id="UP000590647"/>
    </source>
</evidence>
<keyword evidence="2" id="KW-0732">Signal</keyword>
<dbReference type="AlphaFoldDB" id="A0A7W9HBZ7"/>
<protein>
    <submittedName>
        <fullName evidence="3">Uncharacterized protein</fullName>
    </submittedName>
</protein>
<proteinExistence type="predicted"/>
<gene>
    <name evidence="3" type="ORF">HDA41_007424</name>
</gene>
<name>A0A7W9HBZ7_9ACTN</name>
<dbReference type="EMBL" id="JACHNE010000001">
    <property type="protein sequence ID" value="MBB5799460.1"/>
    <property type="molecule type" value="Genomic_DNA"/>
</dbReference>
<accession>A0A7W9HBZ7</accession>
<feature type="signal peptide" evidence="2">
    <location>
        <begin position="1"/>
        <end position="25"/>
    </location>
</feature>
<comment type="caution">
    <text evidence="3">The sequence shown here is derived from an EMBL/GenBank/DDBJ whole genome shotgun (WGS) entry which is preliminary data.</text>
</comment>
<sequence length="97" mass="9522">MSTRIFARAALVGAGALALLGPLTAGTAAASAAGEQGGARVMAAPYAVVPYETVNVRYGRVLPTEFSPPFRRGSRSAPTAGPAASASPTTATATTSG</sequence>
<feature type="region of interest" description="Disordered" evidence="1">
    <location>
        <begin position="65"/>
        <end position="97"/>
    </location>
</feature>
<evidence type="ECO:0000256" key="1">
    <source>
        <dbReference type="SAM" id="MobiDB-lite"/>
    </source>
</evidence>